<evidence type="ECO:0008006" key="3">
    <source>
        <dbReference type="Google" id="ProtNLM"/>
    </source>
</evidence>
<keyword evidence="2" id="KW-1185">Reference proteome</keyword>
<accession>Q2IUD8</accession>
<reference evidence="1 2" key="1">
    <citation type="submission" date="2006-01" db="EMBL/GenBank/DDBJ databases">
        <title>Complete sequence of Rhodopseudomonas palustris HaA2.</title>
        <authorList>
            <consortium name="US DOE Joint Genome Institute"/>
            <person name="Copeland A."/>
            <person name="Lucas S."/>
            <person name="Lapidus A."/>
            <person name="Barry K."/>
            <person name="Detter J.C."/>
            <person name="Glavina T."/>
            <person name="Hammon N."/>
            <person name="Israni S."/>
            <person name="Pitluck S."/>
            <person name="Chain P."/>
            <person name="Malfatti S."/>
            <person name="Shin M."/>
            <person name="Vergez L."/>
            <person name="Schmutz J."/>
            <person name="Larimer F."/>
            <person name="Land M."/>
            <person name="Hauser L."/>
            <person name="Pelletier D.A."/>
            <person name="Kyrpides N."/>
            <person name="Anderson I."/>
            <person name="Oda Y."/>
            <person name="Harwood C.S."/>
            <person name="Richardson P."/>
        </authorList>
    </citation>
    <scope>NUCLEOTIDE SEQUENCE [LARGE SCALE GENOMIC DNA]</scope>
    <source>
        <strain evidence="1 2">HaA2</strain>
    </source>
</reference>
<dbReference type="EMBL" id="CP000250">
    <property type="protein sequence ID" value="ABD08172.1"/>
    <property type="molecule type" value="Genomic_DNA"/>
</dbReference>
<dbReference type="OrthoDB" id="7569346at2"/>
<dbReference type="AlphaFoldDB" id="Q2IUD8"/>
<dbReference type="Proteomes" id="UP000008809">
    <property type="component" value="Chromosome"/>
</dbReference>
<organism evidence="1 2">
    <name type="scientific">Rhodopseudomonas palustris (strain HaA2)</name>
    <dbReference type="NCBI Taxonomy" id="316058"/>
    <lineage>
        <taxon>Bacteria</taxon>
        <taxon>Pseudomonadati</taxon>
        <taxon>Pseudomonadota</taxon>
        <taxon>Alphaproteobacteria</taxon>
        <taxon>Hyphomicrobiales</taxon>
        <taxon>Nitrobacteraceae</taxon>
        <taxon>Rhodopseudomonas</taxon>
    </lineage>
</organism>
<sequence>MSSAGGVQPGKLWSLFDMLRAYVSEFFFIAQLIAEMEKGGGISNPDVVKALDISSGATLEARLAPIWEKIISRDEDDSKTIVLKLPMSMPSVEAQVQRVWRAIGSFTPPMSSNQLSEILGLVTDLRNRIQDELPAHKMYYVRPELVRYYEDKDQFGNRVTERFPNSIPDIENAGKCIALGQDTASVFHLMRAMECAVGELCTSLQIPNPDREWGKLLSDLHAKIGAMPKDKKRDAWSECHANLYHVKQAWRNSTMHPISTYSPEQSKDIFQCVRTFMNQLAILI</sequence>
<dbReference type="RefSeq" id="WP_011442356.1">
    <property type="nucleotide sequence ID" value="NC_007778.1"/>
</dbReference>
<dbReference type="KEGG" id="rpb:RPB_3477"/>
<evidence type="ECO:0000313" key="1">
    <source>
        <dbReference type="EMBL" id="ABD08172.1"/>
    </source>
</evidence>
<dbReference type="eggNOG" id="ENOG5032YJ6">
    <property type="taxonomic scope" value="Bacteria"/>
</dbReference>
<evidence type="ECO:0000313" key="2">
    <source>
        <dbReference type="Proteomes" id="UP000008809"/>
    </source>
</evidence>
<dbReference type="HOGENOM" id="CLU_1018954_0_0_5"/>
<name>Q2IUD8_RHOP2</name>
<proteinExistence type="predicted"/>
<gene>
    <name evidence="1" type="ordered locus">RPB_3477</name>
</gene>
<protein>
    <recommendedName>
        <fullName evidence="3">DUF4145 domain-containing protein</fullName>
    </recommendedName>
</protein>